<keyword evidence="1" id="KW-0732">Signal</keyword>
<dbReference type="Proteomes" id="UP000008144">
    <property type="component" value="Chromosome 10"/>
</dbReference>
<feature type="compositionally biased region" description="Polar residues" evidence="2">
    <location>
        <begin position="246"/>
        <end position="268"/>
    </location>
</feature>
<dbReference type="AlphaFoldDB" id="F6RDG0"/>
<keyword evidence="3" id="KW-0472">Membrane</keyword>
<organism evidence="4 5">
    <name type="scientific">Ciona intestinalis</name>
    <name type="common">Transparent sea squirt</name>
    <name type="synonym">Ascidia intestinalis</name>
    <dbReference type="NCBI Taxonomy" id="7719"/>
    <lineage>
        <taxon>Eukaryota</taxon>
        <taxon>Metazoa</taxon>
        <taxon>Chordata</taxon>
        <taxon>Tunicata</taxon>
        <taxon>Ascidiacea</taxon>
        <taxon>Phlebobranchia</taxon>
        <taxon>Cionidae</taxon>
        <taxon>Ciona</taxon>
    </lineage>
</organism>
<feature type="region of interest" description="Disordered" evidence="2">
    <location>
        <begin position="214"/>
        <end position="233"/>
    </location>
</feature>
<evidence type="ECO:0000256" key="3">
    <source>
        <dbReference type="SAM" id="Phobius"/>
    </source>
</evidence>
<keyword evidence="3" id="KW-0812">Transmembrane</keyword>
<proteinExistence type="predicted"/>
<reference evidence="5" key="1">
    <citation type="journal article" date="2002" name="Science">
        <title>The draft genome of Ciona intestinalis: insights into chordate and vertebrate origins.</title>
        <authorList>
            <person name="Dehal P."/>
            <person name="Satou Y."/>
            <person name="Campbell R.K."/>
            <person name="Chapman J."/>
            <person name="Degnan B."/>
            <person name="De Tomaso A."/>
            <person name="Davidson B."/>
            <person name="Di Gregorio A."/>
            <person name="Gelpke M."/>
            <person name="Goodstein D.M."/>
            <person name="Harafuji N."/>
            <person name="Hastings K.E."/>
            <person name="Ho I."/>
            <person name="Hotta K."/>
            <person name="Huang W."/>
            <person name="Kawashima T."/>
            <person name="Lemaire P."/>
            <person name="Martinez D."/>
            <person name="Meinertzhagen I.A."/>
            <person name="Necula S."/>
            <person name="Nonaka M."/>
            <person name="Putnam N."/>
            <person name="Rash S."/>
            <person name="Saiga H."/>
            <person name="Satake M."/>
            <person name="Terry A."/>
            <person name="Yamada L."/>
            <person name="Wang H.G."/>
            <person name="Awazu S."/>
            <person name="Azumi K."/>
            <person name="Boore J."/>
            <person name="Branno M."/>
            <person name="Chin-Bow S."/>
            <person name="DeSantis R."/>
            <person name="Doyle S."/>
            <person name="Francino P."/>
            <person name="Keys D.N."/>
            <person name="Haga S."/>
            <person name="Hayashi H."/>
            <person name="Hino K."/>
            <person name="Imai K.S."/>
            <person name="Inaba K."/>
            <person name="Kano S."/>
            <person name="Kobayashi K."/>
            <person name="Kobayashi M."/>
            <person name="Lee B.I."/>
            <person name="Makabe K.W."/>
            <person name="Manohar C."/>
            <person name="Matassi G."/>
            <person name="Medina M."/>
            <person name="Mochizuki Y."/>
            <person name="Mount S."/>
            <person name="Morishita T."/>
            <person name="Miura S."/>
            <person name="Nakayama A."/>
            <person name="Nishizaka S."/>
            <person name="Nomoto H."/>
            <person name="Ohta F."/>
            <person name="Oishi K."/>
            <person name="Rigoutsos I."/>
            <person name="Sano M."/>
            <person name="Sasaki A."/>
            <person name="Sasakura Y."/>
            <person name="Shoguchi E."/>
            <person name="Shin-i T."/>
            <person name="Spagnuolo A."/>
            <person name="Stainier D."/>
            <person name="Suzuki M.M."/>
            <person name="Tassy O."/>
            <person name="Takatori N."/>
            <person name="Tokuoka M."/>
            <person name="Yagi K."/>
            <person name="Yoshizaki F."/>
            <person name="Wada S."/>
            <person name="Zhang C."/>
            <person name="Hyatt P.D."/>
            <person name="Larimer F."/>
            <person name="Detter C."/>
            <person name="Doggett N."/>
            <person name="Glavina T."/>
            <person name="Hawkins T."/>
            <person name="Richardson P."/>
            <person name="Lucas S."/>
            <person name="Kohara Y."/>
            <person name="Levine M."/>
            <person name="Satoh N."/>
            <person name="Rokhsar D.S."/>
        </authorList>
    </citation>
    <scope>NUCLEOTIDE SEQUENCE [LARGE SCALE GENOMIC DNA]</scope>
</reference>
<keyword evidence="5" id="KW-1185">Reference proteome</keyword>
<dbReference type="PANTHER" id="PTHR46769:SF2">
    <property type="entry name" value="FIBROCYSTIN-L ISOFORM 2 PRECURSOR-RELATED"/>
    <property type="match status" value="1"/>
</dbReference>
<dbReference type="InterPro" id="IPR052387">
    <property type="entry name" value="Fibrocystin"/>
</dbReference>
<evidence type="ECO:0000313" key="4">
    <source>
        <dbReference type="Ensembl" id="ENSCINP00000025490.2"/>
    </source>
</evidence>
<name>F6RDG0_CIOIN</name>
<reference evidence="4" key="4">
    <citation type="submission" date="2025-09" db="UniProtKB">
        <authorList>
            <consortium name="Ensembl"/>
        </authorList>
    </citation>
    <scope>IDENTIFICATION</scope>
</reference>
<feature type="compositionally biased region" description="Basic and acidic residues" evidence="2">
    <location>
        <begin position="285"/>
        <end position="302"/>
    </location>
</feature>
<protein>
    <submittedName>
        <fullName evidence="4">Uncharacterized protein</fullName>
    </submittedName>
</protein>
<dbReference type="Ensembl" id="ENSCINT00000025736.2">
    <property type="protein sequence ID" value="ENSCINP00000025490.2"/>
    <property type="gene ID" value="ENSCING00000014001.2"/>
</dbReference>
<sequence length="314" mass="34194">MIVNALQTGTLASQLNTTILSMSVIDALPPPEDSSWKNIANQTESGITPHSYTQPDKIQVSQEANAVYTHTVFPIQPMIEVVDSAGNKLKELGHSSDPWMITVSVQNKPTDVLLSGVKTVPFVSGVATFSGLSLNKPGTYKLVYQVTHPTTASSFSTTGREFSIIEKPAPVNPPPNNNTKLIGIIVGSVVGVLVLVIIAIVAWKRPCCGKRKSAKISCEQTDDDRKVSKYSGNENVDMNEYVTEPQPMTTFGQSTSRNNDNDVESTTGVPPVMKKHDPDMMDLPHTADDYEKGTQTDRRSHTPDSLPPPYELKE</sequence>
<dbReference type="InParanoid" id="F6RDG0"/>
<dbReference type="EMBL" id="EAAA01000515">
    <property type="status" value="NOT_ANNOTATED_CDS"/>
    <property type="molecule type" value="Genomic_DNA"/>
</dbReference>
<dbReference type="HOGENOM" id="CLU_885541_0_0_1"/>
<dbReference type="PANTHER" id="PTHR46769">
    <property type="entry name" value="POLYCYSTIC KIDNEY AND HEPATIC DISEASE 1 (AUTOSOMAL RECESSIVE)-LIKE 1"/>
    <property type="match status" value="1"/>
</dbReference>
<feature type="region of interest" description="Disordered" evidence="2">
    <location>
        <begin position="241"/>
        <end position="314"/>
    </location>
</feature>
<reference evidence="4" key="3">
    <citation type="submission" date="2025-08" db="UniProtKB">
        <authorList>
            <consortium name="Ensembl"/>
        </authorList>
    </citation>
    <scope>IDENTIFICATION</scope>
</reference>
<evidence type="ECO:0000256" key="2">
    <source>
        <dbReference type="SAM" id="MobiDB-lite"/>
    </source>
</evidence>
<feature type="transmembrane region" description="Helical" evidence="3">
    <location>
        <begin position="181"/>
        <end position="203"/>
    </location>
</feature>
<reference evidence="4" key="2">
    <citation type="journal article" date="2008" name="Genome Biol.">
        <title>Improved genome assembly and evidence-based global gene model set for the chordate Ciona intestinalis: new insight into intron and operon populations.</title>
        <authorList>
            <person name="Satou Y."/>
            <person name="Mineta K."/>
            <person name="Ogasawara M."/>
            <person name="Sasakura Y."/>
            <person name="Shoguchi E."/>
            <person name="Ueno K."/>
            <person name="Yamada L."/>
            <person name="Matsumoto J."/>
            <person name="Wasserscheid J."/>
            <person name="Dewar K."/>
            <person name="Wiley G.B."/>
            <person name="Macmil S.L."/>
            <person name="Roe B.A."/>
            <person name="Zeller R.W."/>
            <person name="Hastings K.E."/>
            <person name="Lemaire P."/>
            <person name="Lindquist E."/>
            <person name="Endo T."/>
            <person name="Hotta K."/>
            <person name="Inaba K."/>
        </authorList>
    </citation>
    <scope>NUCLEOTIDE SEQUENCE [LARGE SCALE GENOMIC DNA]</scope>
    <source>
        <strain evidence="4">wild type</strain>
    </source>
</reference>
<evidence type="ECO:0000313" key="5">
    <source>
        <dbReference type="Proteomes" id="UP000008144"/>
    </source>
</evidence>
<keyword evidence="3" id="KW-1133">Transmembrane helix</keyword>
<feature type="compositionally biased region" description="Pro residues" evidence="2">
    <location>
        <begin position="305"/>
        <end position="314"/>
    </location>
</feature>
<accession>F6RDG0</accession>
<evidence type="ECO:0000256" key="1">
    <source>
        <dbReference type="ARBA" id="ARBA00022729"/>
    </source>
</evidence>